<evidence type="ECO:0000313" key="6">
    <source>
        <dbReference type="EMBL" id="GGX33968.1"/>
    </source>
</evidence>
<proteinExistence type="predicted"/>
<dbReference type="SUPFAM" id="SSF48498">
    <property type="entry name" value="Tetracyclin repressor-like, C-terminal domain"/>
    <property type="match status" value="1"/>
</dbReference>
<dbReference type="Pfam" id="PF21993">
    <property type="entry name" value="TetR_C_13_2"/>
    <property type="match status" value="1"/>
</dbReference>
<keyword evidence="3" id="KW-0804">Transcription</keyword>
<dbReference type="PANTHER" id="PTHR47506">
    <property type="entry name" value="TRANSCRIPTIONAL REGULATORY PROTEIN"/>
    <property type="match status" value="1"/>
</dbReference>
<sequence length="180" mass="19718">MSVKEQLLDVAEAMVREGGYNNFSFRDLADKVGIKSASVHYHFKTKPDLGVELVRRYTARFLQTLDTAASTPEQADAAPQAIVQRGFRDALHSSGMMCLCGLLAAEGDGLPPEVRQATRAFFEGTQQWLAERIAQQSGTTPEQAAQQALRQMAMLEGAMLMAKIHDDLRLFDQITGSDAG</sequence>
<accession>A0ABQ2XUL3</accession>
<dbReference type="InterPro" id="IPR036271">
    <property type="entry name" value="Tet_transcr_reg_TetR-rel_C_sf"/>
</dbReference>
<evidence type="ECO:0000256" key="1">
    <source>
        <dbReference type="ARBA" id="ARBA00023015"/>
    </source>
</evidence>
<keyword evidence="7" id="KW-1185">Reference proteome</keyword>
<name>A0ABQ2XUL3_9BURK</name>
<keyword evidence="1" id="KW-0805">Transcription regulation</keyword>
<dbReference type="InterPro" id="IPR009057">
    <property type="entry name" value="Homeodomain-like_sf"/>
</dbReference>
<comment type="caution">
    <text evidence="6">The sequence shown here is derived from an EMBL/GenBank/DDBJ whole genome shotgun (WGS) entry which is preliminary data.</text>
</comment>
<gene>
    <name evidence="6" type="ORF">GCM10010946_08850</name>
</gene>
<dbReference type="Pfam" id="PF00440">
    <property type="entry name" value="TetR_N"/>
    <property type="match status" value="1"/>
</dbReference>
<feature type="DNA-binding region" description="H-T-H motif" evidence="4">
    <location>
        <begin position="24"/>
        <end position="43"/>
    </location>
</feature>
<organism evidence="6 7">
    <name type="scientific">Undibacterium squillarum</name>
    <dbReference type="NCBI Taxonomy" id="1131567"/>
    <lineage>
        <taxon>Bacteria</taxon>
        <taxon>Pseudomonadati</taxon>
        <taxon>Pseudomonadota</taxon>
        <taxon>Betaproteobacteria</taxon>
        <taxon>Burkholderiales</taxon>
        <taxon>Oxalobacteraceae</taxon>
        <taxon>Undibacterium</taxon>
    </lineage>
</organism>
<dbReference type="SUPFAM" id="SSF46689">
    <property type="entry name" value="Homeodomain-like"/>
    <property type="match status" value="1"/>
</dbReference>
<dbReference type="PROSITE" id="PS50977">
    <property type="entry name" value="HTH_TETR_2"/>
    <property type="match status" value="1"/>
</dbReference>
<evidence type="ECO:0000256" key="3">
    <source>
        <dbReference type="ARBA" id="ARBA00023163"/>
    </source>
</evidence>
<evidence type="ECO:0000259" key="5">
    <source>
        <dbReference type="PROSITE" id="PS50977"/>
    </source>
</evidence>
<evidence type="ECO:0000256" key="4">
    <source>
        <dbReference type="PROSITE-ProRule" id="PRU00335"/>
    </source>
</evidence>
<dbReference type="RefSeq" id="WP_189355849.1">
    <property type="nucleotide sequence ID" value="NZ_BMYU01000002.1"/>
</dbReference>
<keyword evidence="2 4" id="KW-0238">DNA-binding</keyword>
<feature type="domain" description="HTH tetR-type" evidence="5">
    <location>
        <begin position="1"/>
        <end position="61"/>
    </location>
</feature>
<dbReference type="InterPro" id="IPR001647">
    <property type="entry name" value="HTH_TetR"/>
</dbReference>
<dbReference type="Gene3D" id="1.10.357.10">
    <property type="entry name" value="Tetracycline Repressor, domain 2"/>
    <property type="match status" value="1"/>
</dbReference>
<dbReference type="PRINTS" id="PR00455">
    <property type="entry name" value="HTHTETR"/>
</dbReference>
<evidence type="ECO:0000313" key="7">
    <source>
        <dbReference type="Proteomes" id="UP000653343"/>
    </source>
</evidence>
<protein>
    <submittedName>
        <fullName evidence="6">TetR family transcriptional regulator</fullName>
    </submittedName>
</protein>
<dbReference type="InterPro" id="IPR054156">
    <property type="entry name" value="YxaF_TetR_C"/>
</dbReference>
<dbReference type="EMBL" id="BMYU01000002">
    <property type="protein sequence ID" value="GGX33968.1"/>
    <property type="molecule type" value="Genomic_DNA"/>
</dbReference>
<evidence type="ECO:0000256" key="2">
    <source>
        <dbReference type="ARBA" id="ARBA00023125"/>
    </source>
</evidence>
<dbReference type="Proteomes" id="UP000653343">
    <property type="component" value="Unassembled WGS sequence"/>
</dbReference>
<dbReference type="PANTHER" id="PTHR47506:SF1">
    <property type="entry name" value="HTH-TYPE TRANSCRIPTIONAL REGULATOR YJDC"/>
    <property type="match status" value="1"/>
</dbReference>
<reference evidence="7" key="1">
    <citation type="journal article" date="2019" name="Int. J. Syst. Evol. Microbiol.">
        <title>The Global Catalogue of Microorganisms (GCM) 10K type strain sequencing project: providing services to taxonomists for standard genome sequencing and annotation.</title>
        <authorList>
            <consortium name="The Broad Institute Genomics Platform"/>
            <consortium name="The Broad Institute Genome Sequencing Center for Infectious Disease"/>
            <person name="Wu L."/>
            <person name="Ma J."/>
        </authorList>
    </citation>
    <scope>NUCLEOTIDE SEQUENCE [LARGE SCALE GENOMIC DNA]</scope>
    <source>
        <strain evidence="7">KCTC 23917</strain>
    </source>
</reference>